<organism evidence="1 2">
    <name type="scientific">Candidatus Accumulibacter affinis</name>
    <dbReference type="NCBI Taxonomy" id="2954384"/>
    <lineage>
        <taxon>Bacteria</taxon>
        <taxon>Pseudomonadati</taxon>
        <taxon>Pseudomonadota</taxon>
        <taxon>Betaproteobacteria</taxon>
        <taxon>Candidatus Accumulibacter</taxon>
    </lineage>
</organism>
<proteinExistence type="predicted"/>
<dbReference type="EMBL" id="JADJOT010000001">
    <property type="protein sequence ID" value="MBK7952594.1"/>
    <property type="molecule type" value="Genomic_DNA"/>
</dbReference>
<dbReference type="Proteomes" id="UP000706151">
    <property type="component" value="Unassembled WGS sequence"/>
</dbReference>
<reference evidence="1 2" key="1">
    <citation type="submission" date="2020-10" db="EMBL/GenBank/DDBJ databases">
        <title>Connecting structure to function with the recovery of over 1000 high-quality activated sludge metagenome-assembled genomes encoding full-length rRNA genes using long-read sequencing.</title>
        <authorList>
            <person name="Singleton C.M."/>
            <person name="Petriglieri F."/>
            <person name="Kristensen J.M."/>
            <person name="Kirkegaard R.H."/>
            <person name="Michaelsen T.Y."/>
            <person name="Andersen M.H."/>
            <person name="Karst S.M."/>
            <person name="Dueholm M.S."/>
            <person name="Nielsen P.H."/>
            <person name="Albertsen M."/>
        </authorList>
    </citation>
    <scope>NUCLEOTIDE SEQUENCE [LARGE SCALE GENOMIC DNA]</scope>
    <source>
        <strain evidence="1">Fred_18-Q3-R57-64_BAT3C.720</strain>
    </source>
</reference>
<gene>
    <name evidence="1" type="ORF">IPK02_00690</name>
</gene>
<accession>A0A935T7A2</accession>
<evidence type="ECO:0000313" key="2">
    <source>
        <dbReference type="Proteomes" id="UP000706151"/>
    </source>
</evidence>
<sequence>MKTAPVLLVTLAVLVAPVVCEAASFKCMMGISRCIRSQGTEIPSKKAIEAKERSQGSTQQDTGLAVLRMTDQQIIDRAGDRLTPLTTAWLAYDYLYDSPLLFDRDLRPLPAQYPEIKRSCAQLERDFANDAKWTK</sequence>
<dbReference type="AlphaFoldDB" id="A0A935T7A2"/>
<name>A0A935T7A2_9PROT</name>
<evidence type="ECO:0000313" key="1">
    <source>
        <dbReference type="EMBL" id="MBK7952594.1"/>
    </source>
</evidence>
<protein>
    <submittedName>
        <fullName evidence="1">Uncharacterized protein</fullName>
    </submittedName>
</protein>
<comment type="caution">
    <text evidence="1">The sequence shown here is derived from an EMBL/GenBank/DDBJ whole genome shotgun (WGS) entry which is preliminary data.</text>
</comment>